<accession>A0A9D4Y2M0</accession>
<evidence type="ECO:0000256" key="1">
    <source>
        <dbReference type="ARBA" id="ARBA00023125"/>
    </source>
</evidence>
<feature type="compositionally biased region" description="Polar residues" evidence="2">
    <location>
        <begin position="111"/>
        <end position="125"/>
    </location>
</feature>
<protein>
    <submittedName>
        <fullName evidence="3">Uncharacterized protein</fullName>
    </submittedName>
</protein>
<dbReference type="GO" id="GO:0003677">
    <property type="term" value="F:DNA binding"/>
    <property type="evidence" value="ECO:0007669"/>
    <property type="project" value="UniProtKB-KW"/>
</dbReference>
<name>A0A9D4Y2M0_PEA</name>
<keyword evidence="1" id="KW-0238">DNA-binding</keyword>
<dbReference type="EMBL" id="JAMSHJ010000003">
    <property type="protein sequence ID" value="KAI5431657.1"/>
    <property type="molecule type" value="Genomic_DNA"/>
</dbReference>
<feature type="compositionally biased region" description="Low complexity" evidence="2">
    <location>
        <begin position="133"/>
        <end position="146"/>
    </location>
</feature>
<evidence type="ECO:0000313" key="3">
    <source>
        <dbReference type="EMBL" id="KAI5431657.1"/>
    </source>
</evidence>
<comment type="caution">
    <text evidence="3">The sequence shown here is derived from an EMBL/GenBank/DDBJ whole genome shotgun (WGS) entry which is preliminary data.</text>
</comment>
<evidence type="ECO:0000256" key="2">
    <source>
        <dbReference type="SAM" id="MobiDB-lite"/>
    </source>
</evidence>
<dbReference type="PANTHER" id="PTHR33400">
    <property type="entry name" value="ZINC FINGER CCCH DOMAIN-CONTAINING PROTEIN 6-RELATED"/>
    <property type="match status" value="1"/>
</dbReference>
<gene>
    <name evidence="3" type="ORF">KIW84_035716</name>
</gene>
<feature type="region of interest" description="Disordered" evidence="2">
    <location>
        <begin position="111"/>
        <end position="174"/>
    </location>
</feature>
<keyword evidence="4" id="KW-1185">Reference proteome</keyword>
<sequence length="220" mass="23807">MQKRSLEHNTLNNSTAKSFKHMPQQRICLRLASRLSPVLCCCSQNEVVHIRVASSSASNVATAEPDLELLVVLLKNPDLVFALTSGQIGNISNEETLKLFDMIKRGSVNTGLSENANRNYGTSSLAPEKVEVSLPSPTPSSNPSTSGCSIETPKNPFTRQNLAPDRRSFQSSSSIATADLSSQISATSTTARQQHTFVPFSKQLPGTAVSTYSLPQPFLR</sequence>
<dbReference type="GO" id="GO:0010228">
    <property type="term" value="P:vegetative to reproductive phase transition of meristem"/>
    <property type="evidence" value="ECO:0007669"/>
    <property type="project" value="TreeGrafter"/>
</dbReference>
<organism evidence="3 4">
    <name type="scientific">Pisum sativum</name>
    <name type="common">Garden pea</name>
    <name type="synonym">Lathyrus oleraceus</name>
    <dbReference type="NCBI Taxonomy" id="3888"/>
    <lineage>
        <taxon>Eukaryota</taxon>
        <taxon>Viridiplantae</taxon>
        <taxon>Streptophyta</taxon>
        <taxon>Embryophyta</taxon>
        <taxon>Tracheophyta</taxon>
        <taxon>Spermatophyta</taxon>
        <taxon>Magnoliopsida</taxon>
        <taxon>eudicotyledons</taxon>
        <taxon>Gunneridae</taxon>
        <taxon>Pentapetalae</taxon>
        <taxon>rosids</taxon>
        <taxon>fabids</taxon>
        <taxon>Fabales</taxon>
        <taxon>Fabaceae</taxon>
        <taxon>Papilionoideae</taxon>
        <taxon>50 kb inversion clade</taxon>
        <taxon>NPAAA clade</taxon>
        <taxon>Hologalegina</taxon>
        <taxon>IRL clade</taxon>
        <taxon>Fabeae</taxon>
        <taxon>Lathyrus</taxon>
    </lineage>
</organism>
<dbReference type="GO" id="GO:0005634">
    <property type="term" value="C:nucleus"/>
    <property type="evidence" value="ECO:0007669"/>
    <property type="project" value="TreeGrafter"/>
</dbReference>
<dbReference type="Gramene" id="Psat03G0571600-T1">
    <property type="protein sequence ID" value="KAI5431657.1"/>
    <property type="gene ID" value="KIW84_035716"/>
</dbReference>
<proteinExistence type="predicted"/>
<dbReference type="Proteomes" id="UP001058974">
    <property type="component" value="Chromosome 3"/>
</dbReference>
<dbReference type="AlphaFoldDB" id="A0A9D4Y2M0"/>
<evidence type="ECO:0000313" key="4">
    <source>
        <dbReference type="Proteomes" id="UP001058974"/>
    </source>
</evidence>
<reference evidence="3 4" key="1">
    <citation type="journal article" date="2022" name="Nat. Genet.">
        <title>Improved pea reference genome and pan-genome highlight genomic features and evolutionary characteristics.</title>
        <authorList>
            <person name="Yang T."/>
            <person name="Liu R."/>
            <person name="Luo Y."/>
            <person name="Hu S."/>
            <person name="Wang D."/>
            <person name="Wang C."/>
            <person name="Pandey M.K."/>
            <person name="Ge S."/>
            <person name="Xu Q."/>
            <person name="Li N."/>
            <person name="Li G."/>
            <person name="Huang Y."/>
            <person name="Saxena R.K."/>
            <person name="Ji Y."/>
            <person name="Li M."/>
            <person name="Yan X."/>
            <person name="He Y."/>
            <person name="Liu Y."/>
            <person name="Wang X."/>
            <person name="Xiang C."/>
            <person name="Varshney R.K."/>
            <person name="Ding H."/>
            <person name="Gao S."/>
            <person name="Zong X."/>
        </authorList>
    </citation>
    <scope>NUCLEOTIDE SEQUENCE [LARGE SCALE GENOMIC DNA]</scope>
    <source>
        <strain evidence="3 4">cv. Zhongwan 6</strain>
    </source>
</reference>
<dbReference type="PANTHER" id="PTHR33400:SF6">
    <property type="entry name" value="HOMEOBOX PROTEIN LUMINIDEPENDENS"/>
    <property type="match status" value="1"/>
</dbReference>